<dbReference type="PANTHER" id="PTHR47939:SF13">
    <property type="entry name" value="OS03G0201400 PROTEIN"/>
    <property type="match status" value="1"/>
</dbReference>
<dbReference type="SUPFAM" id="SSF81901">
    <property type="entry name" value="HCP-like"/>
    <property type="match status" value="1"/>
</dbReference>
<evidence type="ECO:0000313" key="6">
    <source>
        <dbReference type="Proteomes" id="UP001341281"/>
    </source>
</evidence>
<reference evidence="5 6" key="1">
    <citation type="submission" date="2024-02" db="EMBL/GenBank/DDBJ databases">
        <title>High-quality chromosome-scale genome assembly of Pensacola bahiagrass (Paspalum notatum Flugge var. saurae).</title>
        <authorList>
            <person name="Vega J.M."/>
            <person name="Podio M."/>
            <person name="Orjuela J."/>
            <person name="Siena L.A."/>
            <person name="Pessino S.C."/>
            <person name="Combes M.C."/>
            <person name="Mariac C."/>
            <person name="Albertini E."/>
            <person name="Pupilli F."/>
            <person name="Ortiz J.P.A."/>
            <person name="Leblanc O."/>
        </authorList>
    </citation>
    <scope>NUCLEOTIDE SEQUENCE [LARGE SCALE GENOMIC DNA]</scope>
    <source>
        <strain evidence="5">R1</strain>
        <tissue evidence="5">Leaf</tissue>
    </source>
</reference>
<keyword evidence="6" id="KW-1185">Reference proteome</keyword>
<comment type="similarity">
    <text evidence="1">Belongs to the PPR family. P subfamily.</text>
</comment>
<keyword evidence="3" id="KW-0809">Transit peptide</keyword>
<keyword evidence="2" id="KW-0677">Repeat</keyword>
<feature type="repeat" description="PPR" evidence="4">
    <location>
        <begin position="246"/>
        <end position="280"/>
    </location>
</feature>
<evidence type="ECO:0000256" key="4">
    <source>
        <dbReference type="PROSITE-ProRule" id="PRU00708"/>
    </source>
</evidence>
<dbReference type="AlphaFoldDB" id="A0AAQ3TQI3"/>
<organism evidence="5 6">
    <name type="scientific">Paspalum notatum var. saurae</name>
    <dbReference type="NCBI Taxonomy" id="547442"/>
    <lineage>
        <taxon>Eukaryota</taxon>
        <taxon>Viridiplantae</taxon>
        <taxon>Streptophyta</taxon>
        <taxon>Embryophyta</taxon>
        <taxon>Tracheophyta</taxon>
        <taxon>Spermatophyta</taxon>
        <taxon>Magnoliopsida</taxon>
        <taxon>Liliopsida</taxon>
        <taxon>Poales</taxon>
        <taxon>Poaceae</taxon>
        <taxon>PACMAD clade</taxon>
        <taxon>Panicoideae</taxon>
        <taxon>Andropogonodae</taxon>
        <taxon>Paspaleae</taxon>
        <taxon>Paspalinae</taxon>
        <taxon>Paspalum</taxon>
    </lineage>
</organism>
<dbReference type="PROSITE" id="PS51375">
    <property type="entry name" value="PPR"/>
    <property type="match status" value="4"/>
</dbReference>
<proteinExistence type="inferred from homology"/>
<dbReference type="Pfam" id="PF13041">
    <property type="entry name" value="PPR_2"/>
    <property type="match status" value="3"/>
</dbReference>
<feature type="repeat" description="PPR" evidence="4">
    <location>
        <begin position="141"/>
        <end position="175"/>
    </location>
</feature>
<dbReference type="Gene3D" id="1.25.40.10">
    <property type="entry name" value="Tetratricopeptide repeat domain"/>
    <property type="match status" value="4"/>
</dbReference>
<accession>A0AAQ3TQI3</accession>
<sequence>MSPQLVADVIKNLSNGIQALAFFRWAERQEGFGYTAEGFHNLIEALGNIKQYGHMWNVVEAMRFRGLLSKDTFKIIVRKYAKRNFVKEAVEAFEKMSSFGVGETELSDYNWQIDVLCKCNRMKRAQAICKKMRKKGKIAPDAKTYTALMDGWGCKKDLPMVRTAYQEMLDAGVKPDVGAYGMLIRALCESGKCDEALEVFHEMEASGCMPNPRVYGMLINTLHWEDRLDEALKYAELYKESGLPMAAYACNAVVGAYCGASKFEDAFKMADEMRKCKIGPNVQTYMELIFYLIESENFEEAYSVFQRMGMDGCEPQLNIYRMMVFALCTKKRVDMALNVWKQMLEEAYVCFREMLDSGIFVPDYLVTKETLIRERRSENRLEEAYVCFREMLDSGISVPDFVFTSFKETLTREGRVSLAQELESR</sequence>
<feature type="repeat" description="PPR" evidence="4">
    <location>
        <begin position="281"/>
        <end position="315"/>
    </location>
</feature>
<dbReference type="Proteomes" id="UP001341281">
    <property type="component" value="Chromosome 05"/>
</dbReference>
<evidence type="ECO:0000256" key="3">
    <source>
        <dbReference type="ARBA" id="ARBA00022946"/>
    </source>
</evidence>
<feature type="repeat" description="PPR" evidence="4">
    <location>
        <begin position="176"/>
        <end position="210"/>
    </location>
</feature>
<evidence type="ECO:0000256" key="1">
    <source>
        <dbReference type="ARBA" id="ARBA00007626"/>
    </source>
</evidence>
<dbReference type="InterPro" id="IPR002885">
    <property type="entry name" value="PPR_rpt"/>
</dbReference>
<evidence type="ECO:0008006" key="7">
    <source>
        <dbReference type="Google" id="ProtNLM"/>
    </source>
</evidence>
<gene>
    <name evidence="5" type="ORF">U9M48_025501</name>
</gene>
<dbReference type="NCBIfam" id="TIGR00756">
    <property type="entry name" value="PPR"/>
    <property type="match status" value="3"/>
</dbReference>
<name>A0AAQ3TQI3_PASNO</name>
<protein>
    <recommendedName>
        <fullName evidence="7">Pentatricopeptide repeat-containing protein</fullName>
    </recommendedName>
</protein>
<feature type="non-terminal residue" evidence="5">
    <location>
        <position position="1"/>
    </location>
</feature>
<dbReference type="InterPro" id="IPR050667">
    <property type="entry name" value="PPR-containing_protein"/>
</dbReference>
<dbReference type="EMBL" id="CP144749">
    <property type="protein sequence ID" value="WVZ77658.1"/>
    <property type="molecule type" value="Genomic_DNA"/>
</dbReference>
<dbReference type="PANTHER" id="PTHR47939">
    <property type="entry name" value="MEMBRANE-ASSOCIATED SALT-INDUCIBLE PROTEIN-LIKE"/>
    <property type="match status" value="1"/>
</dbReference>
<evidence type="ECO:0000256" key="2">
    <source>
        <dbReference type="ARBA" id="ARBA00022737"/>
    </source>
</evidence>
<dbReference type="InterPro" id="IPR011990">
    <property type="entry name" value="TPR-like_helical_dom_sf"/>
</dbReference>
<evidence type="ECO:0000313" key="5">
    <source>
        <dbReference type="EMBL" id="WVZ77658.1"/>
    </source>
</evidence>
<dbReference type="Pfam" id="PF01535">
    <property type="entry name" value="PPR"/>
    <property type="match status" value="4"/>
</dbReference>